<dbReference type="OrthoDB" id="7875768at2"/>
<feature type="compositionally biased region" description="Basic and acidic residues" evidence="1">
    <location>
        <begin position="301"/>
        <end position="310"/>
    </location>
</feature>
<protein>
    <submittedName>
        <fullName evidence="2">Uncharacterized protein</fullName>
    </submittedName>
</protein>
<accession>A0A1I5M2Y6</accession>
<feature type="region of interest" description="Disordered" evidence="1">
    <location>
        <begin position="123"/>
        <end position="320"/>
    </location>
</feature>
<dbReference type="STRING" id="441119.SAMN04488047_10237"/>
<dbReference type="RefSeq" id="WP_093417938.1">
    <property type="nucleotide sequence ID" value="NZ_FOXA01000002.1"/>
</dbReference>
<feature type="compositionally biased region" description="Basic and acidic residues" evidence="1">
    <location>
        <begin position="227"/>
        <end position="252"/>
    </location>
</feature>
<feature type="region of interest" description="Disordered" evidence="1">
    <location>
        <begin position="19"/>
        <end position="111"/>
    </location>
</feature>
<proteinExistence type="predicted"/>
<feature type="compositionally biased region" description="Basic and acidic residues" evidence="1">
    <location>
        <begin position="158"/>
        <end position="170"/>
    </location>
</feature>
<dbReference type="EMBL" id="FOXA01000002">
    <property type="protein sequence ID" value="SFP03316.1"/>
    <property type="molecule type" value="Genomic_DNA"/>
</dbReference>
<dbReference type="AlphaFoldDB" id="A0A1I5M2Y6"/>
<feature type="compositionally biased region" description="Acidic residues" evidence="1">
    <location>
        <begin position="207"/>
        <end position="217"/>
    </location>
</feature>
<sequence>MSDPVSRSEMEDVLASVRRLVTSDGTEQKDAEPKRAPAQGRLVLTSDLRIADPAQEAKAAAEEAPSAPAAPPKTTAPEGRSPYTESDAFVFRRSATRPTRPSASSSSRYMTLEERIAELEAAVTSSSFDFEPDGSEDTTQHRPDSVPHRSRPAAAPQEVERDTAPERPEMAEDQTDAPERRERGDVPTPPLRLRPEDAAHGAVEDSAAADEVDQDADETLRAVLRHTVGDARDDAAETAVRDAVAKPERDEPSVQEPEGDARAQDEGDDLFAPDARGQAEPATASGEDELLRRLHLSMSQEDERAEKAAEPRAATPALAAGPAGIDEDVLRDMVAEIVREELQGALGERITRNVRKLVRREIMRAASIREFE</sequence>
<feature type="compositionally biased region" description="Basic and acidic residues" evidence="1">
    <location>
        <begin position="26"/>
        <end position="35"/>
    </location>
</feature>
<keyword evidence="3" id="KW-1185">Reference proteome</keyword>
<gene>
    <name evidence="2" type="ORF">SAMN04488047_10237</name>
</gene>
<feature type="compositionally biased region" description="Low complexity" evidence="1">
    <location>
        <begin position="51"/>
        <end position="78"/>
    </location>
</feature>
<evidence type="ECO:0000256" key="1">
    <source>
        <dbReference type="SAM" id="MobiDB-lite"/>
    </source>
</evidence>
<reference evidence="2 3" key="1">
    <citation type="submission" date="2016-10" db="EMBL/GenBank/DDBJ databases">
        <authorList>
            <person name="de Groot N.N."/>
        </authorList>
    </citation>
    <scope>NUCLEOTIDE SEQUENCE [LARGE SCALE GENOMIC DNA]</scope>
    <source>
        <strain evidence="2 3">DSM 19547</strain>
    </source>
</reference>
<name>A0A1I5M2Y6_9RHOB</name>
<evidence type="ECO:0000313" key="2">
    <source>
        <dbReference type="EMBL" id="SFP03316.1"/>
    </source>
</evidence>
<feature type="compositionally biased region" description="Basic and acidic residues" evidence="1">
    <location>
        <begin position="138"/>
        <end position="147"/>
    </location>
</feature>
<feature type="compositionally biased region" description="Low complexity" evidence="1">
    <location>
        <begin position="92"/>
        <end position="108"/>
    </location>
</feature>
<evidence type="ECO:0000313" key="3">
    <source>
        <dbReference type="Proteomes" id="UP000199356"/>
    </source>
</evidence>
<feature type="compositionally biased region" description="Low complexity" evidence="1">
    <location>
        <begin position="311"/>
        <end position="320"/>
    </location>
</feature>
<organism evidence="2 3">
    <name type="scientific">Tranquillimonas alkanivorans</name>
    <dbReference type="NCBI Taxonomy" id="441119"/>
    <lineage>
        <taxon>Bacteria</taxon>
        <taxon>Pseudomonadati</taxon>
        <taxon>Pseudomonadota</taxon>
        <taxon>Alphaproteobacteria</taxon>
        <taxon>Rhodobacterales</taxon>
        <taxon>Roseobacteraceae</taxon>
        <taxon>Tranquillimonas</taxon>
    </lineage>
</organism>
<dbReference type="Proteomes" id="UP000199356">
    <property type="component" value="Unassembled WGS sequence"/>
</dbReference>
<feature type="compositionally biased region" description="Basic and acidic residues" evidence="1">
    <location>
        <begin position="193"/>
        <end position="203"/>
    </location>
</feature>